<evidence type="ECO:0000313" key="2">
    <source>
        <dbReference type="EMBL" id="SFV71441.1"/>
    </source>
</evidence>
<dbReference type="Pfam" id="PF00656">
    <property type="entry name" value="Peptidase_C14"/>
    <property type="match status" value="1"/>
</dbReference>
<dbReference type="AlphaFoldDB" id="A0A1W1D0P2"/>
<organism evidence="2">
    <name type="scientific">hydrothermal vent metagenome</name>
    <dbReference type="NCBI Taxonomy" id="652676"/>
    <lineage>
        <taxon>unclassified sequences</taxon>
        <taxon>metagenomes</taxon>
        <taxon>ecological metagenomes</taxon>
    </lineage>
</organism>
<dbReference type="PROSITE" id="PS50208">
    <property type="entry name" value="CASPASE_P20"/>
    <property type="match status" value="1"/>
</dbReference>
<reference evidence="2" key="1">
    <citation type="submission" date="2016-10" db="EMBL/GenBank/DDBJ databases">
        <authorList>
            <person name="de Groot N.N."/>
        </authorList>
    </citation>
    <scope>NUCLEOTIDE SEQUENCE</scope>
</reference>
<proteinExistence type="predicted"/>
<dbReference type="EMBL" id="FPHM01000250">
    <property type="protein sequence ID" value="SFV71441.1"/>
    <property type="molecule type" value="Genomic_DNA"/>
</dbReference>
<protein>
    <submittedName>
        <fullName evidence="2">Metacaspase</fullName>
    </submittedName>
</protein>
<dbReference type="InterPro" id="IPR029030">
    <property type="entry name" value="Caspase-like_dom_sf"/>
</dbReference>
<name>A0A1W1D0P2_9ZZZZ</name>
<accession>A0A1W1D0P2</accession>
<dbReference type="GO" id="GO:0004197">
    <property type="term" value="F:cysteine-type endopeptidase activity"/>
    <property type="evidence" value="ECO:0007669"/>
    <property type="project" value="InterPro"/>
</dbReference>
<gene>
    <name evidence="2" type="ORF">MNB_SV-13-137</name>
</gene>
<dbReference type="InterPro" id="IPR001309">
    <property type="entry name" value="Pept_C14_p20"/>
</dbReference>
<dbReference type="GO" id="GO:0006508">
    <property type="term" value="P:proteolysis"/>
    <property type="evidence" value="ECO:0007669"/>
    <property type="project" value="InterPro"/>
</dbReference>
<feature type="domain" description="Caspase family p20" evidence="1">
    <location>
        <begin position="19"/>
        <end position="96"/>
    </location>
</feature>
<dbReference type="PANTHER" id="PTHR48104">
    <property type="entry name" value="METACASPASE-4"/>
    <property type="match status" value="1"/>
</dbReference>
<dbReference type="SUPFAM" id="SSF52129">
    <property type="entry name" value="Caspase-like"/>
    <property type="match status" value="1"/>
</dbReference>
<dbReference type="InterPro" id="IPR050452">
    <property type="entry name" value="Metacaspase"/>
</dbReference>
<dbReference type="GO" id="GO:0005737">
    <property type="term" value="C:cytoplasm"/>
    <property type="evidence" value="ECO:0007669"/>
    <property type="project" value="TreeGrafter"/>
</dbReference>
<dbReference type="InterPro" id="IPR011600">
    <property type="entry name" value="Pept_C14_caspase"/>
</dbReference>
<evidence type="ECO:0000259" key="1">
    <source>
        <dbReference type="PROSITE" id="PS50208"/>
    </source>
</evidence>
<dbReference type="Gene3D" id="3.40.50.1460">
    <property type="match status" value="1"/>
</dbReference>
<dbReference type="PANTHER" id="PTHR48104:SF30">
    <property type="entry name" value="METACASPASE-1"/>
    <property type="match status" value="1"/>
</dbReference>
<sequence>MYKQFIIATALLFSTHALAQKQALLVGISNYGGDPRNDLMGIDLDINKMKQLFVNWGFTPTVLYNEKSLQIKNYLNRYANSLSANDTFALYYTGHGSFVPDRNNDEADGRDEALVLSDGVRNIPFIDDNLNHYLNAIKAKKLIIFDSCHSGTANRGNISSSIRVKSLPSDELNAPLSKGLKVGKEIEGGDYIVLSASEDSEESLATTNGSLFTNEMYRLLNSQKSLESIKEEATYNIVSYAKRANEKPYHPQFTFSNPSFKGISINSYLKTSYTTPTHRQTQEQTLQSQLDKMVQNSPSITISNQQNRYHTGDFVNFRLNTHNKQGYLTILFVEKSDVTVLYPNPKASSHLVQGVYDFPKDFGNFRVKAVKKCNGCQLDKTSIYIMLTPQPLANIANMTHNKLLSFAKGSNMAKIMSKDAVLVFDESDKNSHESGLMMGKHEFFVD</sequence>